<dbReference type="Proteomes" id="UP001596025">
    <property type="component" value="Unassembled WGS sequence"/>
</dbReference>
<gene>
    <name evidence="3" type="ORF">ACFO3M_06365</name>
</gene>
<organism evidence="3 4">
    <name type="scientific">Geodermatophilus arenarius</name>
    <dbReference type="NCBI Taxonomy" id="1137990"/>
    <lineage>
        <taxon>Bacteria</taxon>
        <taxon>Bacillati</taxon>
        <taxon>Actinomycetota</taxon>
        <taxon>Actinomycetes</taxon>
        <taxon>Geodermatophilales</taxon>
        <taxon>Geodermatophilaceae</taxon>
        <taxon>Geodermatophilus</taxon>
    </lineage>
</organism>
<reference evidence="4" key="1">
    <citation type="journal article" date="2019" name="Int. J. Syst. Evol. Microbiol.">
        <title>The Global Catalogue of Microorganisms (GCM) 10K type strain sequencing project: providing services to taxonomists for standard genome sequencing and annotation.</title>
        <authorList>
            <consortium name="The Broad Institute Genomics Platform"/>
            <consortium name="The Broad Institute Genome Sequencing Center for Infectious Disease"/>
            <person name="Wu L."/>
            <person name="Ma J."/>
        </authorList>
    </citation>
    <scope>NUCLEOTIDE SEQUENCE [LARGE SCALE GENOMIC DNA]</scope>
    <source>
        <strain evidence="4">CCUG 62763</strain>
    </source>
</reference>
<evidence type="ECO:0000313" key="4">
    <source>
        <dbReference type="Proteomes" id="UP001596025"/>
    </source>
</evidence>
<dbReference type="GO" id="GO:0006508">
    <property type="term" value="P:proteolysis"/>
    <property type="evidence" value="ECO:0007669"/>
    <property type="project" value="UniProtKB-KW"/>
</dbReference>
<keyword evidence="1" id="KW-0677">Repeat</keyword>
<dbReference type="RefSeq" id="WP_387987662.1">
    <property type="nucleotide sequence ID" value="NZ_JBHSGR010000005.1"/>
</dbReference>
<accession>A0ABV9LGS1</accession>
<dbReference type="Pfam" id="PF02861">
    <property type="entry name" value="Clp_N"/>
    <property type="match status" value="1"/>
</dbReference>
<feature type="domain" description="Clp R" evidence="2">
    <location>
        <begin position="6"/>
        <end position="161"/>
    </location>
</feature>
<keyword evidence="3" id="KW-0378">Hydrolase</keyword>
<protein>
    <submittedName>
        <fullName evidence="3">Clp protease N-terminal domain-containing protein</fullName>
    </submittedName>
</protein>
<dbReference type="Gene3D" id="1.10.1780.10">
    <property type="entry name" value="Clp, N-terminal domain"/>
    <property type="match status" value="1"/>
</dbReference>
<dbReference type="EMBL" id="JBHSGR010000005">
    <property type="protein sequence ID" value="MFC4693010.1"/>
    <property type="molecule type" value="Genomic_DNA"/>
</dbReference>
<sequence length="161" mass="15854">MGIATAVRDLRTVEALLTGAEAEARGSGEATPGPEHLLLAATALPDGTAAAALARVGTAAERLRAADEAAHAAAAGTVGVGAATGEPALRGPATGPMRSTPQAQQVFRAAVAAAKAARSPLRGAHVVAAVCDLERGTVVRALADLGVDRARLRDAARAVSG</sequence>
<dbReference type="GO" id="GO:0008233">
    <property type="term" value="F:peptidase activity"/>
    <property type="evidence" value="ECO:0007669"/>
    <property type="project" value="UniProtKB-KW"/>
</dbReference>
<evidence type="ECO:0000256" key="1">
    <source>
        <dbReference type="PROSITE-ProRule" id="PRU01251"/>
    </source>
</evidence>
<comment type="caution">
    <text evidence="3">The sequence shown here is derived from an EMBL/GenBank/DDBJ whole genome shotgun (WGS) entry which is preliminary data.</text>
</comment>
<dbReference type="PROSITE" id="PS51903">
    <property type="entry name" value="CLP_R"/>
    <property type="match status" value="1"/>
</dbReference>
<keyword evidence="4" id="KW-1185">Reference proteome</keyword>
<keyword evidence="3" id="KW-0645">Protease</keyword>
<name>A0ABV9LGS1_9ACTN</name>
<dbReference type="InterPro" id="IPR036628">
    <property type="entry name" value="Clp_N_dom_sf"/>
</dbReference>
<evidence type="ECO:0000259" key="2">
    <source>
        <dbReference type="PROSITE" id="PS51903"/>
    </source>
</evidence>
<dbReference type="SUPFAM" id="SSF81923">
    <property type="entry name" value="Double Clp-N motif"/>
    <property type="match status" value="1"/>
</dbReference>
<proteinExistence type="predicted"/>
<evidence type="ECO:0000313" key="3">
    <source>
        <dbReference type="EMBL" id="MFC4693010.1"/>
    </source>
</evidence>
<dbReference type="InterPro" id="IPR004176">
    <property type="entry name" value="Clp_R_N"/>
</dbReference>